<dbReference type="PANTHER" id="PTHR14773">
    <property type="entry name" value="WD REPEAT-CONTAINING PROTEIN 76"/>
    <property type="match status" value="1"/>
</dbReference>
<dbReference type="InterPro" id="IPR001680">
    <property type="entry name" value="WD40_rpt"/>
</dbReference>
<dbReference type="Proteomes" id="UP001497497">
    <property type="component" value="Unassembled WGS sequence"/>
</dbReference>
<feature type="non-terminal residue" evidence="7">
    <location>
        <position position="1"/>
    </location>
</feature>
<keyword evidence="4 6" id="KW-0853">WD repeat</keyword>
<evidence type="ECO:0000256" key="5">
    <source>
        <dbReference type="ARBA" id="ARBA00022737"/>
    </source>
</evidence>
<evidence type="ECO:0000313" key="8">
    <source>
        <dbReference type="Proteomes" id="UP001497497"/>
    </source>
</evidence>
<evidence type="ECO:0000256" key="2">
    <source>
        <dbReference type="ARBA" id="ARBA00005434"/>
    </source>
</evidence>
<evidence type="ECO:0000256" key="4">
    <source>
        <dbReference type="ARBA" id="ARBA00022574"/>
    </source>
</evidence>
<dbReference type="FunFam" id="2.130.10.10:FF:000180">
    <property type="entry name" value="WD repeat-containing protein 76"/>
    <property type="match status" value="1"/>
</dbReference>
<keyword evidence="5" id="KW-0677">Repeat</keyword>
<feature type="repeat" description="WD" evidence="6">
    <location>
        <begin position="336"/>
        <end position="377"/>
    </location>
</feature>
<dbReference type="PROSITE" id="PS50082">
    <property type="entry name" value="WD_REPEATS_2"/>
    <property type="match status" value="1"/>
</dbReference>
<dbReference type="SMART" id="SM00320">
    <property type="entry name" value="WD40"/>
    <property type="match status" value="4"/>
</dbReference>
<dbReference type="Pfam" id="PF00400">
    <property type="entry name" value="WD40"/>
    <property type="match status" value="2"/>
</dbReference>
<evidence type="ECO:0000256" key="1">
    <source>
        <dbReference type="ARBA" id="ARBA00002530"/>
    </source>
</evidence>
<dbReference type="GO" id="GO:0003677">
    <property type="term" value="F:DNA binding"/>
    <property type="evidence" value="ECO:0007669"/>
    <property type="project" value="TreeGrafter"/>
</dbReference>
<dbReference type="InterPro" id="IPR050853">
    <property type="entry name" value="WD_repeat_DNA-damage-binding"/>
</dbReference>
<accession>A0AAV2HFT1</accession>
<proteinExistence type="inferred from homology"/>
<keyword evidence="8" id="KW-1185">Reference proteome</keyword>
<comment type="function">
    <text evidence="1">Specifically binds 5-hydroxymethylcytosine (5hmC), suggesting that it acts as a specific reader of 5hmC.</text>
</comment>
<dbReference type="GO" id="GO:2000001">
    <property type="term" value="P:regulation of DNA damage checkpoint"/>
    <property type="evidence" value="ECO:0007669"/>
    <property type="project" value="TreeGrafter"/>
</dbReference>
<evidence type="ECO:0000313" key="7">
    <source>
        <dbReference type="EMBL" id="CAL1532289.1"/>
    </source>
</evidence>
<protein>
    <recommendedName>
        <fullName evidence="3">WD repeat-containing protein 76</fullName>
    </recommendedName>
</protein>
<name>A0AAV2HFT1_LYMST</name>
<comment type="similarity">
    <text evidence="2">Belongs to the WD repeat DDB2/WDR76 family.</text>
</comment>
<dbReference type="SUPFAM" id="SSF50978">
    <property type="entry name" value="WD40 repeat-like"/>
    <property type="match status" value="1"/>
</dbReference>
<gene>
    <name evidence="7" type="ORF">GSLYS_00006368001</name>
</gene>
<dbReference type="GO" id="GO:0005634">
    <property type="term" value="C:nucleus"/>
    <property type="evidence" value="ECO:0007669"/>
    <property type="project" value="TreeGrafter"/>
</dbReference>
<dbReference type="AlphaFoldDB" id="A0AAV2HFT1"/>
<dbReference type="Gene3D" id="2.130.10.10">
    <property type="entry name" value="YVTN repeat-like/Quinoprotein amine dehydrogenase"/>
    <property type="match status" value="1"/>
</dbReference>
<dbReference type="EMBL" id="CAXITT010000113">
    <property type="protein sequence ID" value="CAL1532289.1"/>
    <property type="molecule type" value="Genomic_DNA"/>
</dbReference>
<dbReference type="PANTHER" id="PTHR14773:SF0">
    <property type="entry name" value="WD REPEAT-CONTAINING PROTEIN 76"/>
    <property type="match status" value="1"/>
</dbReference>
<evidence type="ECO:0000256" key="3">
    <source>
        <dbReference type="ARBA" id="ARBA00021234"/>
    </source>
</evidence>
<organism evidence="7 8">
    <name type="scientific">Lymnaea stagnalis</name>
    <name type="common">Great pond snail</name>
    <name type="synonym">Helix stagnalis</name>
    <dbReference type="NCBI Taxonomy" id="6523"/>
    <lineage>
        <taxon>Eukaryota</taxon>
        <taxon>Metazoa</taxon>
        <taxon>Spiralia</taxon>
        <taxon>Lophotrochozoa</taxon>
        <taxon>Mollusca</taxon>
        <taxon>Gastropoda</taxon>
        <taxon>Heterobranchia</taxon>
        <taxon>Euthyneura</taxon>
        <taxon>Panpulmonata</taxon>
        <taxon>Hygrophila</taxon>
        <taxon>Lymnaeoidea</taxon>
        <taxon>Lymnaeidae</taxon>
        <taxon>Lymnaea</taxon>
    </lineage>
</organism>
<dbReference type="InterPro" id="IPR015943">
    <property type="entry name" value="WD40/YVTN_repeat-like_dom_sf"/>
</dbReference>
<comment type="caution">
    <text evidence="7">The sequence shown here is derived from an EMBL/GenBank/DDBJ whole genome shotgun (WGS) entry which is preliminary data.</text>
</comment>
<sequence>IREQNLRENKLFLESLSIKTAKEMLQTHANKKLVSQTSSIFKKKFEREVKNTSIRKSLRLQRINPNGVPLPEPEPVEESVSEKRLPVGPLSFKDCTFSKDISDDDKMKKDVSSLICSLKVKLPSTGKPSFNMKLFKSSIEKASISENRVAKVLPGRLFSLGWHPSPESLIAVAGDKYGHVGLWNVLAHSERDNSLTVFKPHTKVVSDLSIITSSPHKLFTCSYDATLRCGDFEKGIFDEVLSVPEEDDDLLRNFNFLDSPHTMIVSQYSGNVSLVDIRTPTSTAEHVYRVSKKSLRTVSVHPVESHYFIAAGIEPVVNLWDMRSLRTKSPKPVQKLEDHSRAISSAYFSPTGHKILSSAADDAICVYSVERGMKLVLSKRIRHNNHTGRWLTKFQPQWHPTVEDIFVTGSMNRPREIEVFNADGTLVKSLSNTDVLGSVCSLNAFHPSEICTLVGGNSSGRLHIFM</sequence>
<evidence type="ECO:0000256" key="6">
    <source>
        <dbReference type="PROSITE-ProRule" id="PRU00221"/>
    </source>
</evidence>
<reference evidence="7 8" key="1">
    <citation type="submission" date="2024-04" db="EMBL/GenBank/DDBJ databases">
        <authorList>
            <consortium name="Genoscope - CEA"/>
            <person name="William W."/>
        </authorList>
    </citation>
    <scope>NUCLEOTIDE SEQUENCE [LARGE SCALE GENOMIC DNA]</scope>
</reference>
<dbReference type="InterPro" id="IPR036322">
    <property type="entry name" value="WD40_repeat_dom_sf"/>
</dbReference>